<dbReference type="GO" id="GO:0005581">
    <property type="term" value="C:collagen trimer"/>
    <property type="evidence" value="ECO:0007669"/>
    <property type="project" value="UniProtKB-KW"/>
</dbReference>
<feature type="compositionally biased region" description="Basic and acidic residues" evidence="6">
    <location>
        <begin position="298"/>
        <end position="307"/>
    </location>
</feature>
<feature type="compositionally biased region" description="Polar residues" evidence="6">
    <location>
        <begin position="448"/>
        <end position="460"/>
    </location>
</feature>
<dbReference type="EMBL" id="REGW02000010">
    <property type="protein sequence ID" value="KAE8290484.1"/>
    <property type="molecule type" value="Genomic_DNA"/>
</dbReference>
<feature type="region of interest" description="Disordered" evidence="6">
    <location>
        <begin position="185"/>
        <end position="315"/>
    </location>
</feature>
<gene>
    <name evidence="9" type="ORF">D5F01_LYC10059</name>
</gene>
<feature type="region of interest" description="Disordered" evidence="6">
    <location>
        <begin position="448"/>
        <end position="499"/>
    </location>
</feature>
<dbReference type="SUPFAM" id="SSF49842">
    <property type="entry name" value="TNF-like"/>
    <property type="match status" value="1"/>
</dbReference>
<dbReference type="InterPro" id="IPR008983">
    <property type="entry name" value="Tumour_necrosis_fac-like_dom"/>
</dbReference>
<protein>
    <submittedName>
        <fullName evidence="9">Collagen alpha-1(X) chain</fullName>
    </submittedName>
</protein>
<keyword evidence="3" id="KW-0272">Extracellular matrix</keyword>
<feature type="signal peptide" evidence="7">
    <location>
        <begin position="1"/>
        <end position="17"/>
    </location>
</feature>
<evidence type="ECO:0000256" key="3">
    <source>
        <dbReference type="ARBA" id="ARBA00022530"/>
    </source>
</evidence>
<sequence length="499" mass="52139">MLSRLLGILALCSLCSAMLNNTAPGTGFGVDNTIDWRGSGSNSGSDSGSDSDSDSDESGGHFPFNARARHHHMPGPPSNMTRMMMREDDMPILPDLSICDMLLSSPNPPPINEIPFFCLCSHCKGTVGPKGDRGDRGLPGLPGSPGRRGMMGFPGHPGFTGAPGMKGQKGDVGEQGMPGSMGFTGMKGERGFKGEKGDRGTAGPQGQQGPQGETGICPASCDSVQGPPGEQGPSGPAGSRGLPGIKGERGPMGFKGDKGDLGIPGNPGVDGQKGDQGMQGICECTDGEDGANGAPGAKGDKGDKGDTGPRGAQGTMGLKGNMGAMGMMGQPGPCSPTIKSAFSAAINQSFPEPNLPVPFYTIIYNKENHFDPRGMYTAPVNGTYVFTFNMAVAERTLKVGLFQNFWPIIKATEVVGNEQSSVSQTIILHLKRFDRVWLQVKSSTTNGMYTDSESSSTFSGGLQFPDSCDPPLGRQMFPPQDDRDFSWEGPDGNTTPPPY</sequence>
<dbReference type="SMART" id="SM00110">
    <property type="entry name" value="C1Q"/>
    <property type="match status" value="1"/>
</dbReference>
<feature type="compositionally biased region" description="Basic and acidic residues" evidence="6">
    <location>
        <begin position="187"/>
        <end position="199"/>
    </location>
</feature>
<accession>A0A6G0IGH7</accession>
<feature type="domain" description="C1q" evidence="8">
    <location>
        <begin position="335"/>
        <end position="469"/>
    </location>
</feature>
<feature type="chain" id="PRO_5026095686" evidence="7">
    <location>
        <begin position="18"/>
        <end position="499"/>
    </location>
</feature>
<keyword evidence="5 9" id="KW-0176">Collagen</keyword>
<evidence type="ECO:0000259" key="8">
    <source>
        <dbReference type="PROSITE" id="PS50871"/>
    </source>
</evidence>
<dbReference type="Proteomes" id="UP000424527">
    <property type="component" value="Unassembled WGS sequence"/>
</dbReference>
<organism evidence="9 10">
    <name type="scientific">Larimichthys crocea</name>
    <name type="common">Large yellow croaker</name>
    <name type="synonym">Pseudosciaena crocea</name>
    <dbReference type="NCBI Taxonomy" id="215358"/>
    <lineage>
        <taxon>Eukaryota</taxon>
        <taxon>Metazoa</taxon>
        <taxon>Chordata</taxon>
        <taxon>Craniata</taxon>
        <taxon>Vertebrata</taxon>
        <taxon>Euteleostomi</taxon>
        <taxon>Actinopterygii</taxon>
        <taxon>Neopterygii</taxon>
        <taxon>Teleostei</taxon>
        <taxon>Neoteleostei</taxon>
        <taxon>Acanthomorphata</taxon>
        <taxon>Eupercaria</taxon>
        <taxon>Sciaenidae</taxon>
        <taxon>Larimichthys</taxon>
    </lineage>
</organism>
<evidence type="ECO:0000256" key="1">
    <source>
        <dbReference type="ARBA" id="ARBA00004498"/>
    </source>
</evidence>
<evidence type="ECO:0000256" key="4">
    <source>
        <dbReference type="ARBA" id="ARBA00022729"/>
    </source>
</evidence>
<keyword evidence="4 7" id="KW-0732">Signal</keyword>
<evidence type="ECO:0000313" key="10">
    <source>
        <dbReference type="Proteomes" id="UP000424527"/>
    </source>
</evidence>
<evidence type="ECO:0000256" key="5">
    <source>
        <dbReference type="ARBA" id="ARBA00023119"/>
    </source>
</evidence>
<dbReference type="InterPro" id="IPR008160">
    <property type="entry name" value="Collagen"/>
</dbReference>
<feature type="compositionally biased region" description="Low complexity" evidence="6">
    <location>
        <begin position="225"/>
        <end position="239"/>
    </location>
</feature>
<comment type="subcellular location">
    <subcellularLocation>
        <location evidence="1">Secreted</location>
        <location evidence="1">Extracellular space</location>
        <location evidence="1">Extracellular matrix</location>
    </subcellularLocation>
</comment>
<dbReference type="PROSITE" id="PS50871">
    <property type="entry name" value="C1Q"/>
    <property type="match status" value="1"/>
</dbReference>
<name>A0A6G0IGH7_LARCR</name>
<evidence type="ECO:0000256" key="6">
    <source>
        <dbReference type="SAM" id="MobiDB-lite"/>
    </source>
</evidence>
<reference evidence="9 10" key="1">
    <citation type="submission" date="2019-07" db="EMBL/GenBank/DDBJ databases">
        <title>Chromosome genome assembly for large yellow croaker.</title>
        <authorList>
            <person name="Xiao S."/>
        </authorList>
    </citation>
    <scope>NUCLEOTIDE SEQUENCE [LARGE SCALE GENOMIC DNA]</scope>
    <source>
        <strain evidence="9">JMULYC20181020</strain>
        <tissue evidence="9">Muscle</tissue>
    </source>
</reference>
<dbReference type="Pfam" id="PF00386">
    <property type="entry name" value="C1q"/>
    <property type="match status" value="1"/>
</dbReference>
<dbReference type="PANTHER" id="PTHR15427:SF52">
    <property type="entry name" value="C1Q DOMAIN-CONTAINING PROTEIN"/>
    <property type="match status" value="1"/>
</dbReference>
<dbReference type="AlphaFoldDB" id="A0A6G0IGH7"/>
<dbReference type="InterPro" id="IPR050392">
    <property type="entry name" value="Collagen/C1q_domain"/>
</dbReference>
<feature type="compositionally biased region" description="Low complexity" evidence="6">
    <location>
        <begin position="39"/>
        <end position="48"/>
    </location>
</feature>
<comment type="caution">
    <text evidence="9">The sequence shown here is derived from an EMBL/GenBank/DDBJ whole genome shotgun (WGS) entry which is preliminary data.</text>
</comment>
<dbReference type="PANTHER" id="PTHR15427">
    <property type="entry name" value="EMILIN ELASTIN MICROFIBRIL INTERFACE-LOCATED PROTEIN ELASTIN MICROFIBRIL INTERFACER"/>
    <property type="match status" value="1"/>
</dbReference>
<dbReference type="Gene3D" id="2.60.120.40">
    <property type="match status" value="1"/>
</dbReference>
<dbReference type="PRINTS" id="PR00007">
    <property type="entry name" value="COMPLEMNTC1Q"/>
</dbReference>
<keyword evidence="10" id="KW-1185">Reference proteome</keyword>
<dbReference type="InterPro" id="IPR001073">
    <property type="entry name" value="C1q_dom"/>
</dbReference>
<proteinExistence type="predicted"/>
<keyword evidence="2" id="KW-0964">Secreted</keyword>
<feature type="region of interest" description="Disordered" evidence="6">
    <location>
        <begin position="39"/>
        <end position="82"/>
    </location>
</feature>
<evidence type="ECO:0000256" key="2">
    <source>
        <dbReference type="ARBA" id="ARBA00022525"/>
    </source>
</evidence>
<evidence type="ECO:0000313" key="9">
    <source>
        <dbReference type="EMBL" id="KAE8290484.1"/>
    </source>
</evidence>
<evidence type="ECO:0000256" key="7">
    <source>
        <dbReference type="SAM" id="SignalP"/>
    </source>
</evidence>
<dbReference type="Pfam" id="PF01391">
    <property type="entry name" value="Collagen"/>
    <property type="match status" value="3"/>
</dbReference>